<feature type="transmembrane region" description="Helical" evidence="5">
    <location>
        <begin position="408"/>
        <end position="429"/>
    </location>
</feature>
<evidence type="ECO:0000256" key="5">
    <source>
        <dbReference type="SAM" id="Phobius"/>
    </source>
</evidence>
<dbReference type="STRING" id="1611254.A0A2G5U5Q6"/>
<protein>
    <recommendedName>
        <fullName evidence="8">Major facilitator superfamily (MFS) profile domain-containing protein</fullName>
    </recommendedName>
</protein>
<feature type="transmembrane region" description="Helical" evidence="5">
    <location>
        <begin position="229"/>
        <end position="246"/>
    </location>
</feature>
<evidence type="ECO:0008006" key="8">
    <source>
        <dbReference type="Google" id="ProtNLM"/>
    </source>
</evidence>
<feature type="transmembrane region" description="Helical" evidence="5">
    <location>
        <begin position="351"/>
        <end position="370"/>
    </location>
</feature>
<proteinExistence type="predicted"/>
<feature type="transmembrane region" description="Helical" evidence="5">
    <location>
        <begin position="110"/>
        <end position="126"/>
    </location>
</feature>
<reference evidence="7" key="1">
    <citation type="submission" date="2017-10" db="EMBL/GenBank/DDBJ databases">
        <title>Rapid genome shrinkage in a self-fertile nematode reveals novel sperm competition proteins.</title>
        <authorList>
            <person name="Yin D."/>
            <person name="Schwarz E.M."/>
            <person name="Thomas C.G."/>
            <person name="Felde R.L."/>
            <person name="Korf I.F."/>
            <person name="Cutter A.D."/>
            <person name="Schartner C.M."/>
            <person name="Ralston E.J."/>
            <person name="Meyer B.J."/>
            <person name="Haag E.S."/>
        </authorList>
    </citation>
    <scope>NUCLEOTIDE SEQUENCE [LARGE SCALE GENOMIC DNA]</scope>
    <source>
        <strain evidence="7">JU1422</strain>
    </source>
</reference>
<feature type="transmembrane region" description="Helical" evidence="5">
    <location>
        <begin position="167"/>
        <end position="188"/>
    </location>
</feature>
<dbReference type="InterPro" id="IPR036259">
    <property type="entry name" value="MFS_trans_sf"/>
</dbReference>
<comment type="caution">
    <text evidence="6">The sequence shown here is derived from an EMBL/GenBank/DDBJ whole genome shotgun (WGS) entry which is preliminary data.</text>
</comment>
<dbReference type="OrthoDB" id="5821018at2759"/>
<feature type="region of interest" description="Disordered" evidence="4">
    <location>
        <begin position="508"/>
        <end position="535"/>
    </location>
</feature>
<evidence type="ECO:0000256" key="1">
    <source>
        <dbReference type="ARBA" id="ARBA00022692"/>
    </source>
</evidence>
<keyword evidence="3 5" id="KW-0472">Membrane</keyword>
<keyword evidence="7" id="KW-1185">Reference proteome</keyword>
<feature type="transmembrane region" description="Helical" evidence="5">
    <location>
        <begin position="324"/>
        <end position="344"/>
    </location>
</feature>
<feature type="transmembrane region" description="Helical" evidence="5">
    <location>
        <begin position="435"/>
        <end position="457"/>
    </location>
</feature>
<feature type="transmembrane region" description="Helical" evidence="5">
    <location>
        <begin position="132"/>
        <end position="155"/>
    </location>
</feature>
<feature type="transmembrane region" description="Helical" evidence="5">
    <location>
        <begin position="80"/>
        <end position="98"/>
    </location>
</feature>
<feature type="transmembrane region" description="Helical" evidence="5">
    <location>
        <begin position="35"/>
        <end position="60"/>
    </location>
</feature>
<keyword evidence="1 5" id="KW-0812">Transmembrane</keyword>
<evidence type="ECO:0000256" key="3">
    <source>
        <dbReference type="ARBA" id="ARBA00023136"/>
    </source>
</evidence>
<dbReference type="EMBL" id="PDUG01000004">
    <property type="protein sequence ID" value="PIC34868.1"/>
    <property type="molecule type" value="Genomic_DNA"/>
</dbReference>
<feature type="transmembrane region" description="Helical" evidence="5">
    <location>
        <begin position="294"/>
        <end position="318"/>
    </location>
</feature>
<dbReference type="PANTHER" id="PTHR23121">
    <property type="entry name" value="SODIUM-DEPENDENT GLUCOSE TRANSPORTER 1"/>
    <property type="match status" value="1"/>
</dbReference>
<accession>A0A2G5U5Q6</accession>
<dbReference type="SUPFAM" id="SSF103473">
    <property type="entry name" value="MFS general substrate transporter"/>
    <property type="match status" value="1"/>
</dbReference>
<evidence type="ECO:0000313" key="7">
    <source>
        <dbReference type="Proteomes" id="UP000230233"/>
    </source>
</evidence>
<feature type="transmembrane region" description="Helical" evidence="5">
    <location>
        <begin position="376"/>
        <end position="396"/>
    </location>
</feature>
<evidence type="ECO:0000313" key="6">
    <source>
        <dbReference type="EMBL" id="PIC34868.1"/>
    </source>
</evidence>
<dbReference type="PANTHER" id="PTHR23121:SF10">
    <property type="entry name" value="MAJOR FACILITATOR SUPERFAMILY DOMAIN-CONTAINING PROTEIN 4A"/>
    <property type="match status" value="1"/>
</dbReference>
<keyword evidence="2 5" id="KW-1133">Transmembrane helix</keyword>
<gene>
    <name evidence="6" type="primary">Cni-dct-15</name>
    <name evidence="6" type="synonym">Cnig_chr_IV.g14396</name>
    <name evidence="6" type="ORF">B9Z55_014396</name>
</gene>
<dbReference type="AlphaFoldDB" id="A0A2G5U5Q6"/>
<organism evidence="6 7">
    <name type="scientific">Caenorhabditis nigoni</name>
    <dbReference type="NCBI Taxonomy" id="1611254"/>
    <lineage>
        <taxon>Eukaryota</taxon>
        <taxon>Metazoa</taxon>
        <taxon>Ecdysozoa</taxon>
        <taxon>Nematoda</taxon>
        <taxon>Chromadorea</taxon>
        <taxon>Rhabditida</taxon>
        <taxon>Rhabditina</taxon>
        <taxon>Rhabditomorpha</taxon>
        <taxon>Rhabditoidea</taxon>
        <taxon>Rhabditidae</taxon>
        <taxon>Peloderinae</taxon>
        <taxon>Caenorhabditis</taxon>
    </lineage>
</organism>
<dbReference type="Proteomes" id="UP000230233">
    <property type="component" value="Chromosome IV"/>
</dbReference>
<sequence length="554" mass="61933">MAFTKISSAMKPIFDRIVEAKETASKHPSLFLIHLWIYALIGFSVFNSFLFLLSISYFQIAFISLSYSHSACFSMISSAHLFNLHFAFNGSIFLGAVFHSNLSRRLPLKYVFITCLVLICACYSSLPHAEHVILLLCIVFIVFGTVLGISLSAVTSNFGVVFKQQNYLLVQLLHLTGAIGAVVAITFYQSAPSTHQDDCNSKRNPVLPTGPHIPSLEKFYLNPSLRQDYIYYATAILQIPLILICWRTEFNVCMKTSISIRRTEYDDIEHNNSNLHQENCHSLTQQSDVSSLKLVLLCSVVACIANIMYTLFPFLILAQPSASIFYYQLFAIFFMWGRGVSLIFSDYMAPYFLVGVSIFGCGIGCCCIASEQFLLIGSIIFGFFLAPLLPALVIYINQSLSLKSNNTFTLLSGHCSGHLIFPLLLTLTTSSNSRLFIAFNFVAIVILVIILVSILSLHAQIERMQASQSGLNLFVSRFLSGESLLKRTRSIRPLISRLRPNSYRRFANRRGLNTRSPSPAVPHSTEVSVGTDELSRLNEPKEIRSGSMLMPTRV</sequence>
<evidence type="ECO:0000256" key="2">
    <source>
        <dbReference type="ARBA" id="ARBA00022989"/>
    </source>
</evidence>
<evidence type="ECO:0000256" key="4">
    <source>
        <dbReference type="SAM" id="MobiDB-lite"/>
    </source>
</evidence>
<name>A0A2G5U5Q6_9PELO</name>